<evidence type="ECO:0000313" key="1">
    <source>
        <dbReference type="EMBL" id="EDS30293.1"/>
    </source>
</evidence>
<gene>
    <name evidence="2" type="primary">6053754</name>
    <name evidence="1" type="ORF">CpipJ_CPIJ019568</name>
</gene>
<protein>
    <submittedName>
        <fullName evidence="1 2">Uncharacterized protein</fullName>
    </submittedName>
</protein>
<name>B0XJG2_CULQU</name>
<keyword evidence="3" id="KW-1185">Reference proteome</keyword>
<proteinExistence type="predicted"/>
<reference evidence="2" key="2">
    <citation type="submission" date="2021-02" db="UniProtKB">
        <authorList>
            <consortium name="EnsemblMetazoa"/>
        </authorList>
    </citation>
    <scope>IDENTIFICATION</scope>
    <source>
        <strain evidence="2">JHB</strain>
    </source>
</reference>
<dbReference type="VEuPathDB" id="VectorBase:CQUJHB009211"/>
<organism>
    <name type="scientific">Culex quinquefasciatus</name>
    <name type="common">Southern house mosquito</name>
    <name type="synonym">Culex pungens</name>
    <dbReference type="NCBI Taxonomy" id="7176"/>
    <lineage>
        <taxon>Eukaryota</taxon>
        <taxon>Metazoa</taxon>
        <taxon>Ecdysozoa</taxon>
        <taxon>Arthropoda</taxon>
        <taxon>Hexapoda</taxon>
        <taxon>Insecta</taxon>
        <taxon>Pterygota</taxon>
        <taxon>Neoptera</taxon>
        <taxon>Endopterygota</taxon>
        <taxon>Diptera</taxon>
        <taxon>Nematocera</taxon>
        <taxon>Culicoidea</taxon>
        <taxon>Culicidae</taxon>
        <taxon>Culicinae</taxon>
        <taxon>Culicini</taxon>
        <taxon>Culex</taxon>
        <taxon>Culex</taxon>
    </lineage>
</organism>
<dbReference type="KEGG" id="cqu:CpipJ_CPIJ019568"/>
<evidence type="ECO:0000313" key="3">
    <source>
        <dbReference type="Proteomes" id="UP000002320"/>
    </source>
</evidence>
<dbReference type="HOGENOM" id="CLU_614309_0_0_1"/>
<dbReference type="InParanoid" id="B0XJG2"/>
<dbReference type="VEuPathDB" id="VectorBase:CPIJ019568"/>
<dbReference type="OrthoDB" id="30195at2759"/>
<sequence>MSYNFDHRSHDKYDILVQKRMTFARKSHDIIVRRRTVARTTNDGRLTDFSRVTGYRPKNLKVPFRLTEVYGWNNRQKRFRSNGSRIKRKSSQVVLTCHSTNCSAAMVKFLVVLTCHSTNCSAAMVKFLAYDSCCHLRQFVHSSMQQYKYISSFTAPLEFSPNLAEVAASFQRKEQEKLQLKTRTPTVDSASVEFLNPFNAGKKALKTVEIPMEDRLERGKSSGMSQKNMAHLLLQGLRSKDAEIRRSVFSMNEQELIQQTAFRVVTAVCWLKALIHSHTSQLMALGSENLLANFSTCLAIIEYRVQHANSLSKFTEYRIGQARSNYKKMEQNIYKINKVKSLTEQTLHQRYPSGNSVLISLDANTSGPLLTRKMISPAVRPNWSSRIPPEKALGVTCLPASVESDDGVRGIGTVRVLLDDLHFLTKNFVLRALSTGVNPKFREAKV</sequence>
<dbReference type="AlphaFoldDB" id="B0XJG2"/>
<reference evidence="1" key="1">
    <citation type="submission" date="2007-03" db="EMBL/GenBank/DDBJ databases">
        <title>Annotation of Culex pipiens quinquefasciatus.</title>
        <authorList>
            <consortium name="The Broad Institute Genome Sequencing Platform"/>
            <person name="Atkinson P.W."/>
            <person name="Hemingway J."/>
            <person name="Christensen B.M."/>
            <person name="Higgs S."/>
            <person name="Kodira C."/>
            <person name="Hannick L."/>
            <person name="Megy K."/>
            <person name="O'Leary S."/>
            <person name="Pearson M."/>
            <person name="Haas B.J."/>
            <person name="Mauceli E."/>
            <person name="Wortman J.R."/>
            <person name="Lee N.H."/>
            <person name="Guigo R."/>
            <person name="Stanke M."/>
            <person name="Alvarado L."/>
            <person name="Amedeo P."/>
            <person name="Antoine C.H."/>
            <person name="Arensburger P."/>
            <person name="Bidwell S.L."/>
            <person name="Crawford M."/>
            <person name="Camaro F."/>
            <person name="Devon K."/>
            <person name="Engels R."/>
            <person name="Hammond M."/>
            <person name="Howarth C."/>
            <person name="Koehrsen M."/>
            <person name="Lawson D."/>
            <person name="Montgomery P."/>
            <person name="Nene V."/>
            <person name="Nusbaum C."/>
            <person name="Puiu D."/>
            <person name="Romero-Severson J."/>
            <person name="Severson D.W."/>
            <person name="Shumway M."/>
            <person name="Sisk P."/>
            <person name="Stolte C."/>
            <person name="Zeng Q."/>
            <person name="Eisenstadt E."/>
            <person name="Fraser-Liggett C."/>
            <person name="Strausberg R."/>
            <person name="Galagan J."/>
            <person name="Birren B."/>
            <person name="Collins F.H."/>
        </authorList>
    </citation>
    <scope>NUCLEOTIDE SEQUENCE [LARGE SCALE GENOMIC DNA]</scope>
    <source>
        <strain evidence="1">JHB</strain>
    </source>
</reference>
<dbReference type="EMBL" id="DS233506">
    <property type="protein sequence ID" value="EDS30293.1"/>
    <property type="molecule type" value="Genomic_DNA"/>
</dbReference>
<accession>B0XJG2</accession>
<dbReference type="eggNOG" id="KOG4547">
    <property type="taxonomic scope" value="Eukaryota"/>
</dbReference>
<evidence type="ECO:0000313" key="2">
    <source>
        <dbReference type="EnsemblMetazoa" id="CPIJ019568-PA"/>
    </source>
</evidence>
<dbReference type="STRING" id="7176.B0XJG2"/>
<dbReference type="EnsemblMetazoa" id="CPIJ019568-RA">
    <property type="protein sequence ID" value="CPIJ019568-PA"/>
    <property type="gene ID" value="CPIJ019568"/>
</dbReference>
<dbReference type="Proteomes" id="UP000002320">
    <property type="component" value="Unassembled WGS sequence"/>
</dbReference>